<evidence type="ECO:0000313" key="16">
    <source>
        <dbReference type="Proteomes" id="UP001595478"/>
    </source>
</evidence>
<dbReference type="Pfam" id="PF18024">
    <property type="entry name" value="HTH_50"/>
    <property type="match status" value="1"/>
</dbReference>
<keyword evidence="5" id="KW-0058">Aromatic hydrocarbons catabolism</keyword>
<dbReference type="SUPFAM" id="SSF55785">
    <property type="entry name" value="PYP-like sensor domain (PAS domain)"/>
    <property type="match status" value="1"/>
</dbReference>
<dbReference type="CDD" id="cd00009">
    <property type="entry name" value="AAA"/>
    <property type="match status" value="1"/>
</dbReference>
<dbReference type="InterPro" id="IPR025944">
    <property type="entry name" value="Sigma_54_int_dom_CS"/>
</dbReference>
<dbReference type="InterPro" id="IPR009057">
    <property type="entry name" value="Homeodomain-like_sf"/>
</dbReference>
<dbReference type="PROSITE" id="PS00688">
    <property type="entry name" value="SIGMA54_INTERACT_3"/>
    <property type="match status" value="1"/>
</dbReference>
<dbReference type="PROSITE" id="PS00675">
    <property type="entry name" value="SIGMA54_INTERACT_1"/>
    <property type="match status" value="1"/>
</dbReference>
<dbReference type="InterPro" id="IPR002912">
    <property type="entry name" value="ACT_dom"/>
</dbReference>
<dbReference type="InterPro" id="IPR002078">
    <property type="entry name" value="Sigma_54_int"/>
</dbReference>
<dbReference type="Gene3D" id="3.30.450.20">
    <property type="entry name" value="PAS domain"/>
    <property type="match status" value="1"/>
</dbReference>
<evidence type="ECO:0000259" key="12">
    <source>
        <dbReference type="PROSITE" id="PS50045"/>
    </source>
</evidence>
<keyword evidence="8" id="KW-0238">DNA-binding</keyword>
<sequence length="516" mass="58230">MKLEIQCENRVGILHEVLGVFNRYSISLRGIEIDKGGKLYVDCPSVDFNELQTIMPQIRLVNGVVDVKTTKFLPNQRQLGQLQALLKTFVEPVFATDEFGRIILFNDAVKATLELPNEQIVQQNINDFLDGVNISRCIEQSQSKQHKLALHYLGREYRGELHPIEIGEDNEKTVVGALIVLKSETFTNTTDYHNRASSGQSFDKIESRSLAMQKAVEEAKRMSELDENMLIIGETGTGKEHIAKACHDNSKYTEGEFVTLSCSSIAEETAEIELFGKAPSELYRVGRMGLFEQAAGGTLLLDEVGEMPLGLQAMLLKVLEYGTYHRIGDVQLKSISCRIICTSSQDLIELISEGRFREDLYYRLNVLSLKVPALRERKADIVPIANQLLTQQSKKLGKQAPQLSKSCLEYLQSYPWPGNVRQLRNALYRAISLSDGVKISHDDIQLPPCSSTFTYIDENFEGSLEQEVKKFEKDMLKKLYPSYPSTRQLARKLGLSHTAIANKLREYGINKMTARH</sequence>
<keyword evidence="7" id="KW-0805">Transcription regulation</keyword>
<dbReference type="Gene3D" id="1.10.10.60">
    <property type="entry name" value="Homeodomain-like"/>
    <property type="match status" value="1"/>
</dbReference>
<dbReference type="Gene3D" id="1.10.8.60">
    <property type="match status" value="1"/>
</dbReference>
<evidence type="ECO:0000256" key="4">
    <source>
        <dbReference type="ARBA" id="ARBA00022741"/>
    </source>
</evidence>
<evidence type="ECO:0000256" key="3">
    <source>
        <dbReference type="ARBA" id="ARBA00022491"/>
    </source>
</evidence>
<evidence type="ECO:0000256" key="5">
    <source>
        <dbReference type="ARBA" id="ARBA00022797"/>
    </source>
</evidence>
<gene>
    <name evidence="15" type="ORF">ACFOHL_01860</name>
</gene>
<keyword evidence="3" id="KW-0678">Repressor</keyword>
<dbReference type="InterPro" id="IPR000014">
    <property type="entry name" value="PAS"/>
</dbReference>
<dbReference type="Proteomes" id="UP001595478">
    <property type="component" value="Unassembled WGS sequence"/>
</dbReference>
<dbReference type="InterPro" id="IPR030828">
    <property type="entry name" value="HTH_TyrR"/>
</dbReference>
<dbReference type="CDD" id="cd00130">
    <property type="entry name" value="PAS"/>
    <property type="match status" value="1"/>
</dbReference>
<keyword evidence="9" id="KW-0010">Activator</keyword>
<dbReference type="InterPro" id="IPR025943">
    <property type="entry name" value="Sigma_54_int_dom_ATP-bd_2"/>
</dbReference>
<dbReference type="Pfam" id="PF01842">
    <property type="entry name" value="ACT"/>
    <property type="match status" value="1"/>
</dbReference>
<dbReference type="InterPro" id="IPR027417">
    <property type="entry name" value="P-loop_NTPase"/>
</dbReference>
<evidence type="ECO:0000313" key="15">
    <source>
        <dbReference type="EMBL" id="MFC3120357.1"/>
    </source>
</evidence>
<dbReference type="PANTHER" id="PTHR32071">
    <property type="entry name" value="TRANSCRIPTIONAL REGULATORY PROTEIN"/>
    <property type="match status" value="1"/>
</dbReference>
<evidence type="ECO:0000256" key="11">
    <source>
        <dbReference type="ARBA" id="ARBA00029500"/>
    </source>
</evidence>
<dbReference type="InterPro" id="IPR035965">
    <property type="entry name" value="PAS-like_dom_sf"/>
</dbReference>
<evidence type="ECO:0000259" key="14">
    <source>
        <dbReference type="PROSITE" id="PS51671"/>
    </source>
</evidence>
<evidence type="ECO:0000256" key="10">
    <source>
        <dbReference type="ARBA" id="ARBA00023163"/>
    </source>
</evidence>
<dbReference type="InterPro" id="IPR025662">
    <property type="entry name" value="Sigma_54_int_dom_ATP-bd_1"/>
</dbReference>
<dbReference type="EMBL" id="JBHRSW010000004">
    <property type="protein sequence ID" value="MFC3120357.1"/>
    <property type="molecule type" value="Genomic_DNA"/>
</dbReference>
<dbReference type="SMART" id="SM00091">
    <property type="entry name" value="PAS"/>
    <property type="match status" value="1"/>
</dbReference>
<dbReference type="Gene3D" id="3.30.70.260">
    <property type="match status" value="1"/>
</dbReference>
<feature type="domain" description="PAS" evidence="13">
    <location>
        <begin position="78"/>
        <end position="129"/>
    </location>
</feature>
<dbReference type="InterPro" id="IPR045865">
    <property type="entry name" value="ACT-like_dom_sf"/>
</dbReference>
<keyword evidence="16" id="KW-1185">Reference proteome</keyword>
<evidence type="ECO:0000256" key="7">
    <source>
        <dbReference type="ARBA" id="ARBA00023015"/>
    </source>
</evidence>
<reference evidence="16" key="1">
    <citation type="journal article" date="2019" name="Int. J. Syst. Evol. Microbiol.">
        <title>The Global Catalogue of Microorganisms (GCM) 10K type strain sequencing project: providing services to taxonomists for standard genome sequencing and annotation.</title>
        <authorList>
            <consortium name="The Broad Institute Genomics Platform"/>
            <consortium name="The Broad Institute Genome Sequencing Center for Infectious Disease"/>
            <person name="Wu L."/>
            <person name="Ma J."/>
        </authorList>
    </citation>
    <scope>NUCLEOTIDE SEQUENCE [LARGE SCALE GENOMIC DNA]</scope>
    <source>
        <strain evidence="16">KCTC 52473</strain>
    </source>
</reference>
<protein>
    <recommendedName>
        <fullName evidence="11">HTH-type transcriptional regulatory protein TyrR</fullName>
    </recommendedName>
</protein>
<dbReference type="SUPFAM" id="SSF52540">
    <property type="entry name" value="P-loop containing nucleoside triphosphate hydrolases"/>
    <property type="match status" value="1"/>
</dbReference>
<dbReference type="PROSITE" id="PS00676">
    <property type="entry name" value="SIGMA54_INTERACT_2"/>
    <property type="match status" value="1"/>
</dbReference>
<dbReference type="InterPro" id="IPR013767">
    <property type="entry name" value="PAS_fold"/>
</dbReference>
<evidence type="ECO:0000256" key="9">
    <source>
        <dbReference type="ARBA" id="ARBA00023159"/>
    </source>
</evidence>
<evidence type="ECO:0000256" key="1">
    <source>
        <dbReference type="ARBA" id="ARBA00004496"/>
    </source>
</evidence>
<evidence type="ECO:0000256" key="6">
    <source>
        <dbReference type="ARBA" id="ARBA00022840"/>
    </source>
</evidence>
<dbReference type="PROSITE" id="PS50045">
    <property type="entry name" value="SIGMA54_INTERACT_4"/>
    <property type="match status" value="1"/>
</dbReference>
<dbReference type="PANTHER" id="PTHR32071:SF3">
    <property type="entry name" value="HTH-TYPE TRANSCRIPTIONAL REGULATORY PROTEIN TYRR"/>
    <property type="match status" value="1"/>
</dbReference>
<keyword evidence="2" id="KW-0963">Cytoplasm</keyword>
<name>A0ABV7FPG6_9ALTE</name>
<proteinExistence type="predicted"/>
<comment type="subcellular location">
    <subcellularLocation>
        <location evidence="1">Cytoplasm</location>
    </subcellularLocation>
</comment>
<dbReference type="CDD" id="cd04877">
    <property type="entry name" value="ACT_TyrR"/>
    <property type="match status" value="1"/>
</dbReference>
<dbReference type="Pfam" id="PF25601">
    <property type="entry name" value="AAA_lid_14"/>
    <property type="match status" value="1"/>
</dbReference>
<evidence type="ECO:0000256" key="2">
    <source>
        <dbReference type="ARBA" id="ARBA00022490"/>
    </source>
</evidence>
<evidence type="ECO:0000256" key="8">
    <source>
        <dbReference type="ARBA" id="ARBA00023125"/>
    </source>
</evidence>
<comment type="caution">
    <text evidence="15">The sequence shown here is derived from an EMBL/GenBank/DDBJ whole genome shotgun (WGS) entry which is preliminary data.</text>
</comment>
<dbReference type="SUPFAM" id="SSF55021">
    <property type="entry name" value="ACT-like"/>
    <property type="match status" value="1"/>
</dbReference>
<accession>A0ABV7FPG6</accession>
<dbReference type="PROSITE" id="PS50112">
    <property type="entry name" value="PAS"/>
    <property type="match status" value="1"/>
</dbReference>
<dbReference type="InterPro" id="IPR058031">
    <property type="entry name" value="AAA_lid_NorR"/>
</dbReference>
<feature type="domain" description="Sigma-54 factor interaction" evidence="12">
    <location>
        <begin position="205"/>
        <end position="432"/>
    </location>
</feature>
<dbReference type="Pfam" id="PF00158">
    <property type="entry name" value="Sigma54_activat"/>
    <property type="match status" value="1"/>
</dbReference>
<dbReference type="RefSeq" id="WP_376918494.1">
    <property type="nucleotide sequence ID" value="NZ_JBHRSW010000004.1"/>
</dbReference>
<keyword evidence="4" id="KW-0547">Nucleotide-binding</keyword>
<dbReference type="Gene3D" id="3.40.50.300">
    <property type="entry name" value="P-loop containing nucleotide triphosphate hydrolases"/>
    <property type="match status" value="1"/>
</dbReference>
<dbReference type="NCBIfam" id="TIGR04381">
    <property type="entry name" value="HTH_TypR"/>
    <property type="match status" value="1"/>
</dbReference>
<dbReference type="PROSITE" id="PS51671">
    <property type="entry name" value="ACT"/>
    <property type="match status" value="1"/>
</dbReference>
<dbReference type="Pfam" id="PF00989">
    <property type="entry name" value="PAS"/>
    <property type="match status" value="1"/>
</dbReference>
<keyword evidence="10" id="KW-0804">Transcription</keyword>
<organism evidence="15 16">
    <name type="scientific">Agaribacter flavus</name>
    <dbReference type="NCBI Taxonomy" id="1902781"/>
    <lineage>
        <taxon>Bacteria</taxon>
        <taxon>Pseudomonadati</taxon>
        <taxon>Pseudomonadota</taxon>
        <taxon>Gammaproteobacteria</taxon>
        <taxon>Alteromonadales</taxon>
        <taxon>Alteromonadaceae</taxon>
        <taxon>Agaribacter</taxon>
    </lineage>
</organism>
<evidence type="ECO:0000259" key="13">
    <source>
        <dbReference type="PROSITE" id="PS50112"/>
    </source>
</evidence>
<dbReference type="SUPFAM" id="SSF46689">
    <property type="entry name" value="Homeodomain-like"/>
    <property type="match status" value="1"/>
</dbReference>
<feature type="domain" description="ACT" evidence="14">
    <location>
        <begin position="2"/>
        <end position="72"/>
    </location>
</feature>
<keyword evidence="6" id="KW-0067">ATP-binding</keyword>
<dbReference type="SMART" id="SM00382">
    <property type="entry name" value="AAA"/>
    <property type="match status" value="1"/>
</dbReference>
<dbReference type="InterPro" id="IPR003593">
    <property type="entry name" value="AAA+_ATPase"/>
</dbReference>